<organism evidence="2 3">
    <name type="scientific">Marchantia polymorpha</name>
    <name type="common">Common liverwort</name>
    <name type="synonym">Marchantia aquatica</name>
    <dbReference type="NCBI Taxonomy" id="3197"/>
    <lineage>
        <taxon>Eukaryota</taxon>
        <taxon>Viridiplantae</taxon>
        <taxon>Streptophyta</taxon>
        <taxon>Embryophyta</taxon>
        <taxon>Marchantiophyta</taxon>
        <taxon>Marchantiopsida</taxon>
        <taxon>Marchantiidae</taxon>
        <taxon>Marchantiales</taxon>
        <taxon>Marchantiaceae</taxon>
        <taxon>Marchantia</taxon>
    </lineage>
</organism>
<dbReference type="Gramene" id="Mp4g18910.1">
    <property type="protein sequence ID" value="Mp4g18910.1.cds1"/>
    <property type="gene ID" value="Mp4g18910"/>
</dbReference>
<dbReference type="AlphaFoldDB" id="A0A2R6W3J9"/>
<dbReference type="Proteomes" id="UP000244005">
    <property type="component" value="Unassembled WGS sequence"/>
</dbReference>
<feature type="compositionally biased region" description="Polar residues" evidence="1">
    <location>
        <begin position="97"/>
        <end position="114"/>
    </location>
</feature>
<sequence>MRGCARRERGPDRTTTRPVDFPDPGQAGPGRAGHGDQKEARPSAIEPSPVQTRRGAERSHRGEYDKRSKLHTNPTPPRPYEYGLTVSDPSYAHRSRSPLNTQFNPKLNCVNQDL</sequence>
<evidence type="ECO:0000313" key="2">
    <source>
        <dbReference type="EMBL" id="PTQ28426.1"/>
    </source>
</evidence>
<feature type="compositionally biased region" description="Basic and acidic residues" evidence="1">
    <location>
        <begin position="54"/>
        <end position="67"/>
    </location>
</feature>
<evidence type="ECO:0000256" key="1">
    <source>
        <dbReference type="SAM" id="MobiDB-lite"/>
    </source>
</evidence>
<feature type="region of interest" description="Disordered" evidence="1">
    <location>
        <begin position="1"/>
        <end position="114"/>
    </location>
</feature>
<reference evidence="3" key="1">
    <citation type="journal article" date="2017" name="Cell">
        <title>Insights into land plant evolution garnered from the Marchantia polymorpha genome.</title>
        <authorList>
            <person name="Bowman J.L."/>
            <person name="Kohchi T."/>
            <person name="Yamato K.T."/>
            <person name="Jenkins J."/>
            <person name="Shu S."/>
            <person name="Ishizaki K."/>
            <person name="Yamaoka S."/>
            <person name="Nishihama R."/>
            <person name="Nakamura Y."/>
            <person name="Berger F."/>
            <person name="Adam C."/>
            <person name="Aki S.S."/>
            <person name="Althoff F."/>
            <person name="Araki T."/>
            <person name="Arteaga-Vazquez M.A."/>
            <person name="Balasubrmanian S."/>
            <person name="Barry K."/>
            <person name="Bauer D."/>
            <person name="Boehm C.R."/>
            <person name="Briginshaw L."/>
            <person name="Caballero-Perez J."/>
            <person name="Catarino B."/>
            <person name="Chen F."/>
            <person name="Chiyoda S."/>
            <person name="Chovatia M."/>
            <person name="Davies K.M."/>
            <person name="Delmans M."/>
            <person name="Demura T."/>
            <person name="Dierschke T."/>
            <person name="Dolan L."/>
            <person name="Dorantes-Acosta A.E."/>
            <person name="Eklund D.M."/>
            <person name="Florent S.N."/>
            <person name="Flores-Sandoval E."/>
            <person name="Fujiyama A."/>
            <person name="Fukuzawa H."/>
            <person name="Galik B."/>
            <person name="Grimanelli D."/>
            <person name="Grimwood J."/>
            <person name="Grossniklaus U."/>
            <person name="Hamada T."/>
            <person name="Haseloff J."/>
            <person name="Hetherington A.J."/>
            <person name="Higo A."/>
            <person name="Hirakawa Y."/>
            <person name="Hundley H.N."/>
            <person name="Ikeda Y."/>
            <person name="Inoue K."/>
            <person name="Inoue S.I."/>
            <person name="Ishida S."/>
            <person name="Jia Q."/>
            <person name="Kakita M."/>
            <person name="Kanazawa T."/>
            <person name="Kawai Y."/>
            <person name="Kawashima T."/>
            <person name="Kennedy M."/>
            <person name="Kinose K."/>
            <person name="Kinoshita T."/>
            <person name="Kohara Y."/>
            <person name="Koide E."/>
            <person name="Komatsu K."/>
            <person name="Kopischke S."/>
            <person name="Kubo M."/>
            <person name="Kyozuka J."/>
            <person name="Lagercrantz U."/>
            <person name="Lin S.S."/>
            <person name="Lindquist E."/>
            <person name="Lipzen A.M."/>
            <person name="Lu C.W."/>
            <person name="De Luna E."/>
            <person name="Martienssen R.A."/>
            <person name="Minamino N."/>
            <person name="Mizutani M."/>
            <person name="Mizutani M."/>
            <person name="Mochizuki N."/>
            <person name="Monte I."/>
            <person name="Mosher R."/>
            <person name="Nagasaki H."/>
            <person name="Nakagami H."/>
            <person name="Naramoto S."/>
            <person name="Nishitani K."/>
            <person name="Ohtani M."/>
            <person name="Okamoto T."/>
            <person name="Okumura M."/>
            <person name="Phillips J."/>
            <person name="Pollak B."/>
            <person name="Reinders A."/>
            <person name="Rovekamp M."/>
            <person name="Sano R."/>
            <person name="Sawa S."/>
            <person name="Schmid M.W."/>
            <person name="Shirakawa M."/>
            <person name="Solano R."/>
            <person name="Spunde A."/>
            <person name="Suetsugu N."/>
            <person name="Sugano S."/>
            <person name="Sugiyama A."/>
            <person name="Sun R."/>
            <person name="Suzuki Y."/>
            <person name="Takenaka M."/>
            <person name="Takezawa D."/>
            <person name="Tomogane H."/>
            <person name="Tsuzuki M."/>
            <person name="Ueda T."/>
            <person name="Umeda M."/>
            <person name="Ward J.M."/>
            <person name="Watanabe Y."/>
            <person name="Yazaki K."/>
            <person name="Yokoyama R."/>
            <person name="Yoshitake Y."/>
            <person name="Yotsui I."/>
            <person name="Zachgo S."/>
            <person name="Schmutz J."/>
        </authorList>
    </citation>
    <scope>NUCLEOTIDE SEQUENCE [LARGE SCALE GENOMIC DNA]</scope>
    <source>
        <strain evidence="3">Tak-1</strain>
    </source>
</reference>
<protein>
    <submittedName>
        <fullName evidence="2">Uncharacterized protein</fullName>
    </submittedName>
</protein>
<gene>
    <name evidence="2" type="ORF">MARPO_0164s0019</name>
</gene>
<name>A0A2R6W3J9_MARPO</name>
<keyword evidence="3" id="KW-1185">Reference proteome</keyword>
<evidence type="ECO:0000313" key="3">
    <source>
        <dbReference type="Proteomes" id="UP000244005"/>
    </source>
</evidence>
<dbReference type="EMBL" id="KZ772834">
    <property type="protein sequence ID" value="PTQ28426.1"/>
    <property type="molecule type" value="Genomic_DNA"/>
</dbReference>
<feature type="compositionally biased region" description="Basic and acidic residues" evidence="1">
    <location>
        <begin position="1"/>
        <end position="15"/>
    </location>
</feature>
<accession>A0A2R6W3J9</accession>
<proteinExistence type="predicted"/>